<keyword evidence="6" id="KW-0472">Membrane</keyword>
<dbReference type="Proteomes" id="UP000292564">
    <property type="component" value="Unassembled WGS sequence"/>
</dbReference>
<protein>
    <submittedName>
        <fullName evidence="9">Methyl-accepting chemotaxis protein</fullName>
    </submittedName>
</protein>
<dbReference type="GO" id="GO:0007165">
    <property type="term" value="P:signal transduction"/>
    <property type="evidence" value="ECO:0007669"/>
    <property type="project" value="UniProtKB-KW"/>
</dbReference>
<sequence length="528" mass="54013">MGTLTRWVADRSVRTKLAALVAVGLIALMGVAVAGLTALEKAGDKTRELNRVARLSRVSLESDMAHDAVRGDVQRALLSSGGAEADEIHADLAEHSGILRDGVRGFTVPSMFPEVRTAATKVVPEVDTYVDLGRKTVDAALAGDRTPQTLAAFQEAFSAIEQDLPAVADALDARSSAASAAVGQQRHSAVWMLGIVAIVGVALLALIGVLVAQSILRPLRAVSGVLGAMADGDLSREADVSTRDELGRMAGLLNTAIGSVRETVRALAGSADTVASSAATMSTVACRIATSVDEVHGQATVVSGSAAQVSDSVSQVSTGTDEMGSSIGEIAQNTSEAARVAADAVTSAQSTGQIMSRLGESSAEIGNVVKVITSIAEQTNLLALNATIEAARAGEAGKGFAVVAGEVKDLAQDTSRATEDIVRRVEAIQADAASAVDAIDSISDVIGRVNEFQSMIAAAVEQQRATAAEISRSVAQAAGASGEIAGNIAGVADVTTTASRDAAESQQTARELAAMADELRGLVARFRY</sequence>
<dbReference type="GO" id="GO:0006935">
    <property type="term" value="P:chemotaxis"/>
    <property type="evidence" value="ECO:0007669"/>
    <property type="project" value="InterPro"/>
</dbReference>
<feature type="transmembrane region" description="Helical" evidence="6">
    <location>
        <begin position="189"/>
        <end position="212"/>
    </location>
</feature>
<dbReference type="AlphaFoldDB" id="A0A4Q7ZEL4"/>
<dbReference type="PROSITE" id="PS50885">
    <property type="entry name" value="HAMP"/>
    <property type="match status" value="1"/>
</dbReference>
<feature type="domain" description="HAMP" evidence="8">
    <location>
        <begin position="213"/>
        <end position="265"/>
    </location>
</feature>
<evidence type="ECO:0000259" key="8">
    <source>
        <dbReference type="PROSITE" id="PS50885"/>
    </source>
</evidence>
<dbReference type="GO" id="GO:0004888">
    <property type="term" value="F:transmembrane signaling receptor activity"/>
    <property type="evidence" value="ECO:0007669"/>
    <property type="project" value="InterPro"/>
</dbReference>
<evidence type="ECO:0000256" key="1">
    <source>
        <dbReference type="ARBA" id="ARBA00022692"/>
    </source>
</evidence>
<dbReference type="SMART" id="SM00304">
    <property type="entry name" value="HAMP"/>
    <property type="match status" value="2"/>
</dbReference>
<accession>A0A4Q7ZEL4</accession>
<dbReference type="Pfam" id="PF00015">
    <property type="entry name" value="MCPsignal"/>
    <property type="match status" value="1"/>
</dbReference>
<evidence type="ECO:0000313" key="9">
    <source>
        <dbReference type="EMBL" id="RZU49137.1"/>
    </source>
</evidence>
<dbReference type="InterPro" id="IPR004089">
    <property type="entry name" value="MCPsignal_dom"/>
</dbReference>
<dbReference type="PROSITE" id="PS50111">
    <property type="entry name" value="CHEMOTAXIS_TRANSDUC_2"/>
    <property type="match status" value="1"/>
</dbReference>
<name>A0A4Q7ZEL4_9ACTN</name>
<dbReference type="Gene3D" id="1.10.287.950">
    <property type="entry name" value="Methyl-accepting chemotaxis protein"/>
    <property type="match status" value="1"/>
</dbReference>
<evidence type="ECO:0000256" key="3">
    <source>
        <dbReference type="ARBA" id="ARBA00023224"/>
    </source>
</evidence>
<organism evidence="9 10">
    <name type="scientific">Krasilnikovia cinnamomea</name>
    <dbReference type="NCBI Taxonomy" id="349313"/>
    <lineage>
        <taxon>Bacteria</taxon>
        <taxon>Bacillati</taxon>
        <taxon>Actinomycetota</taxon>
        <taxon>Actinomycetes</taxon>
        <taxon>Micromonosporales</taxon>
        <taxon>Micromonosporaceae</taxon>
        <taxon>Krasilnikovia</taxon>
    </lineage>
</organism>
<dbReference type="PRINTS" id="PR00260">
    <property type="entry name" value="CHEMTRNSDUCR"/>
</dbReference>
<keyword evidence="2 6" id="KW-1133">Transmembrane helix</keyword>
<dbReference type="EMBL" id="SHKY01000001">
    <property type="protein sequence ID" value="RZU49137.1"/>
    <property type="molecule type" value="Genomic_DNA"/>
</dbReference>
<dbReference type="PANTHER" id="PTHR32089">
    <property type="entry name" value="METHYL-ACCEPTING CHEMOTAXIS PROTEIN MCPB"/>
    <property type="match status" value="1"/>
</dbReference>
<dbReference type="Pfam" id="PF00672">
    <property type="entry name" value="HAMP"/>
    <property type="match status" value="1"/>
</dbReference>
<reference evidence="9 10" key="1">
    <citation type="submission" date="2019-02" db="EMBL/GenBank/DDBJ databases">
        <title>Sequencing the genomes of 1000 actinobacteria strains.</title>
        <authorList>
            <person name="Klenk H.-P."/>
        </authorList>
    </citation>
    <scope>NUCLEOTIDE SEQUENCE [LARGE SCALE GENOMIC DNA]</scope>
    <source>
        <strain evidence="9 10">DSM 45162</strain>
    </source>
</reference>
<dbReference type="InterPro" id="IPR003660">
    <property type="entry name" value="HAMP_dom"/>
</dbReference>
<dbReference type="PANTHER" id="PTHR32089:SF112">
    <property type="entry name" value="LYSOZYME-LIKE PROTEIN-RELATED"/>
    <property type="match status" value="1"/>
</dbReference>
<evidence type="ECO:0000256" key="6">
    <source>
        <dbReference type="SAM" id="Phobius"/>
    </source>
</evidence>
<keyword evidence="1 6" id="KW-0812">Transmembrane</keyword>
<dbReference type="CDD" id="cd06225">
    <property type="entry name" value="HAMP"/>
    <property type="match status" value="1"/>
</dbReference>
<evidence type="ECO:0000256" key="5">
    <source>
        <dbReference type="PROSITE-ProRule" id="PRU00284"/>
    </source>
</evidence>
<dbReference type="SMART" id="SM00283">
    <property type="entry name" value="MA"/>
    <property type="match status" value="1"/>
</dbReference>
<keyword evidence="3 5" id="KW-0807">Transducer</keyword>
<dbReference type="OrthoDB" id="1115140at2"/>
<feature type="transmembrane region" description="Helical" evidence="6">
    <location>
        <begin position="17"/>
        <end position="39"/>
    </location>
</feature>
<feature type="domain" description="Methyl-accepting transducer" evidence="7">
    <location>
        <begin position="277"/>
        <end position="516"/>
    </location>
</feature>
<gene>
    <name evidence="9" type="ORF">EV385_0872</name>
</gene>
<proteinExistence type="inferred from homology"/>
<comment type="caution">
    <text evidence="9">The sequence shown here is derived from an EMBL/GenBank/DDBJ whole genome shotgun (WGS) entry which is preliminary data.</text>
</comment>
<evidence type="ECO:0000313" key="10">
    <source>
        <dbReference type="Proteomes" id="UP000292564"/>
    </source>
</evidence>
<evidence type="ECO:0000256" key="2">
    <source>
        <dbReference type="ARBA" id="ARBA00022989"/>
    </source>
</evidence>
<evidence type="ECO:0000259" key="7">
    <source>
        <dbReference type="PROSITE" id="PS50111"/>
    </source>
</evidence>
<dbReference type="GO" id="GO:0016020">
    <property type="term" value="C:membrane"/>
    <property type="evidence" value="ECO:0007669"/>
    <property type="project" value="InterPro"/>
</dbReference>
<comment type="similarity">
    <text evidence="4">Belongs to the methyl-accepting chemotaxis (MCP) protein family.</text>
</comment>
<dbReference type="InterPro" id="IPR004090">
    <property type="entry name" value="Chemotax_Me-accpt_rcpt"/>
</dbReference>
<dbReference type="SUPFAM" id="SSF58104">
    <property type="entry name" value="Methyl-accepting chemotaxis protein (MCP) signaling domain"/>
    <property type="match status" value="1"/>
</dbReference>
<keyword evidence="10" id="KW-1185">Reference proteome</keyword>
<evidence type="ECO:0000256" key="4">
    <source>
        <dbReference type="ARBA" id="ARBA00029447"/>
    </source>
</evidence>